<dbReference type="EMBL" id="MGKL01000011">
    <property type="protein sequence ID" value="OGN26027.1"/>
    <property type="molecule type" value="Genomic_DNA"/>
</dbReference>
<protein>
    <submittedName>
        <fullName evidence="1">Uncharacterized protein</fullName>
    </submittedName>
</protein>
<dbReference type="Proteomes" id="UP000178256">
    <property type="component" value="Unassembled WGS sequence"/>
</dbReference>
<sequence length="88" mass="10142">MTIQEFLEQFSILENHLFSLAPDFNKRQGLFNLLKHLKNNNKIDDGLLKDLLLITQTRNKIVSTPTLGKDISDDMLDKITKVKAELNM</sequence>
<reference evidence="1 2" key="1">
    <citation type="journal article" date="2016" name="Nat. Commun.">
        <title>Thousands of microbial genomes shed light on interconnected biogeochemical processes in an aquifer system.</title>
        <authorList>
            <person name="Anantharaman K."/>
            <person name="Brown C.T."/>
            <person name="Hug L.A."/>
            <person name="Sharon I."/>
            <person name="Castelle C.J."/>
            <person name="Probst A.J."/>
            <person name="Thomas B.C."/>
            <person name="Singh A."/>
            <person name="Wilkins M.J."/>
            <person name="Karaoz U."/>
            <person name="Brodie E.L."/>
            <person name="Williams K.H."/>
            <person name="Hubbard S.S."/>
            <person name="Banfield J.F."/>
        </authorList>
    </citation>
    <scope>NUCLEOTIDE SEQUENCE [LARGE SCALE GENOMIC DNA]</scope>
</reference>
<dbReference type="AlphaFoldDB" id="A0A1F8GKU2"/>
<organism evidence="1 2">
    <name type="scientific">Candidatus Yanofskybacteria bacterium RIFCSPLOWO2_01_FULL_44_22</name>
    <dbReference type="NCBI Taxonomy" id="1802697"/>
    <lineage>
        <taxon>Bacteria</taxon>
        <taxon>Candidatus Yanofskyibacteriota</taxon>
    </lineage>
</organism>
<name>A0A1F8GKU2_9BACT</name>
<evidence type="ECO:0000313" key="1">
    <source>
        <dbReference type="EMBL" id="OGN26027.1"/>
    </source>
</evidence>
<evidence type="ECO:0000313" key="2">
    <source>
        <dbReference type="Proteomes" id="UP000178256"/>
    </source>
</evidence>
<proteinExistence type="predicted"/>
<dbReference type="STRING" id="1802697.A2925_04845"/>
<gene>
    <name evidence="1" type="ORF">A2925_04845</name>
</gene>
<accession>A0A1F8GKU2</accession>
<comment type="caution">
    <text evidence="1">The sequence shown here is derived from an EMBL/GenBank/DDBJ whole genome shotgun (WGS) entry which is preliminary data.</text>
</comment>